<keyword evidence="3 5" id="KW-1133">Transmembrane helix</keyword>
<feature type="transmembrane region" description="Helical" evidence="5">
    <location>
        <begin position="7"/>
        <end position="29"/>
    </location>
</feature>
<dbReference type="GO" id="GO:0016020">
    <property type="term" value="C:membrane"/>
    <property type="evidence" value="ECO:0007669"/>
    <property type="project" value="UniProtKB-SubCell"/>
</dbReference>
<keyword evidence="8" id="KW-1185">Reference proteome</keyword>
<keyword evidence="2 5" id="KW-0812">Transmembrane</keyword>
<evidence type="ECO:0000259" key="6">
    <source>
        <dbReference type="Pfam" id="PF13664"/>
    </source>
</evidence>
<evidence type="ECO:0000256" key="5">
    <source>
        <dbReference type="SAM" id="Phobius"/>
    </source>
</evidence>
<evidence type="ECO:0000256" key="4">
    <source>
        <dbReference type="ARBA" id="ARBA00023136"/>
    </source>
</evidence>
<dbReference type="Proteomes" id="UP000215441">
    <property type="component" value="Unassembled WGS sequence"/>
</dbReference>
<evidence type="ECO:0000256" key="3">
    <source>
        <dbReference type="ARBA" id="ARBA00022989"/>
    </source>
</evidence>
<organism evidence="7 8">
    <name type="scientific">Acidovorax kalamii</name>
    <dbReference type="NCBI Taxonomy" id="2004485"/>
    <lineage>
        <taxon>Bacteria</taxon>
        <taxon>Pseudomonadati</taxon>
        <taxon>Pseudomonadota</taxon>
        <taxon>Betaproteobacteria</taxon>
        <taxon>Burkholderiales</taxon>
        <taxon>Comamonadaceae</taxon>
        <taxon>Acidovorax</taxon>
    </lineage>
</organism>
<evidence type="ECO:0000313" key="8">
    <source>
        <dbReference type="Proteomes" id="UP000215441"/>
    </source>
</evidence>
<gene>
    <name evidence="7" type="ORF">CBY09_07365</name>
</gene>
<proteinExistence type="predicted"/>
<evidence type="ECO:0000256" key="1">
    <source>
        <dbReference type="ARBA" id="ARBA00004370"/>
    </source>
</evidence>
<dbReference type="AlphaFoldDB" id="A0A235ET54"/>
<protein>
    <recommendedName>
        <fullName evidence="6">TMEM205-like domain-containing protein</fullName>
    </recommendedName>
</protein>
<dbReference type="InterPro" id="IPR025423">
    <property type="entry name" value="TMEM205-like"/>
</dbReference>
<accession>A0A235ET54</accession>
<sequence length="149" mass="16455">MRHRLPALVAALWWGSLTTIGFLVVPLLFAYLPSPSIAGNMAARLFAAQTWVAVACCLVLLLIARPRHAVAQYPWAQGAMLFVLGGLLLALVNQYGVAPRIVARQDLRLWHSVGTVTYMLQWGCALAVFWHTLRQDAVLIQPEVNPDKV</sequence>
<evidence type="ECO:0000313" key="7">
    <source>
        <dbReference type="EMBL" id="OYD51727.1"/>
    </source>
</evidence>
<dbReference type="OrthoDB" id="5797290at2"/>
<keyword evidence="4 5" id="KW-0472">Membrane</keyword>
<feature type="transmembrane region" description="Helical" evidence="5">
    <location>
        <begin position="41"/>
        <end position="63"/>
    </location>
</feature>
<feature type="transmembrane region" description="Helical" evidence="5">
    <location>
        <begin position="109"/>
        <end position="130"/>
    </location>
</feature>
<dbReference type="Pfam" id="PF13664">
    <property type="entry name" value="DUF4149"/>
    <property type="match status" value="1"/>
</dbReference>
<reference evidence="7 8" key="1">
    <citation type="submission" date="2017-07" db="EMBL/GenBank/DDBJ databases">
        <title>Acidovorax KNDSW TSA 6 genome sequence and assembly.</title>
        <authorList>
            <person name="Mayilraj S."/>
        </authorList>
    </citation>
    <scope>NUCLEOTIDE SEQUENCE [LARGE SCALE GENOMIC DNA]</scope>
    <source>
        <strain evidence="7 8">KNDSW-TSA6</strain>
    </source>
</reference>
<feature type="domain" description="TMEM205-like" evidence="6">
    <location>
        <begin position="8"/>
        <end position="107"/>
    </location>
</feature>
<name>A0A235ET54_9BURK</name>
<comment type="caution">
    <text evidence="7">The sequence shown here is derived from an EMBL/GenBank/DDBJ whole genome shotgun (WGS) entry which is preliminary data.</text>
</comment>
<dbReference type="RefSeq" id="WP_094288126.1">
    <property type="nucleotide sequence ID" value="NZ_JAMXHW010000003.1"/>
</dbReference>
<evidence type="ECO:0000256" key="2">
    <source>
        <dbReference type="ARBA" id="ARBA00022692"/>
    </source>
</evidence>
<feature type="transmembrane region" description="Helical" evidence="5">
    <location>
        <begin position="75"/>
        <end position="97"/>
    </location>
</feature>
<dbReference type="EMBL" id="NOIG01000004">
    <property type="protein sequence ID" value="OYD51727.1"/>
    <property type="molecule type" value="Genomic_DNA"/>
</dbReference>
<comment type="subcellular location">
    <subcellularLocation>
        <location evidence="1">Membrane</location>
    </subcellularLocation>
</comment>